<feature type="compositionally biased region" description="Basic residues" evidence="1">
    <location>
        <begin position="212"/>
        <end position="227"/>
    </location>
</feature>
<evidence type="ECO:0000256" key="1">
    <source>
        <dbReference type="SAM" id="MobiDB-lite"/>
    </source>
</evidence>
<feature type="compositionally biased region" description="Low complexity" evidence="1">
    <location>
        <begin position="72"/>
        <end position="83"/>
    </location>
</feature>
<feature type="compositionally biased region" description="Polar residues" evidence="1">
    <location>
        <begin position="275"/>
        <end position="304"/>
    </location>
</feature>
<evidence type="ECO:0000313" key="3">
    <source>
        <dbReference type="Proteomes" id="UP000481861"/>
    </source>
</evidence>
<keyword evidence="3" id="KW-1185">Reference proteome</keyword>
<feature type="compositionally biased region" description="Basic residues" evidence="1">
    <location>
        <begin position="333"/>
        <end position="349"/>
    </location>
</feature>
<feature type="region of interest" description="Disordered" evidence="1">
    <location>
        <begin position="1"/>
        <end position="187"/>
    </location>
</feature>
<dbReference type="EMBL" id="JAADJZ010000006">
    <property type="protein sequence ID" value="KAF2874106.1"/>
    <property type="molecule type" value="Genomic_DNA"/>
</dbReference>
<proteinExistence type="predicted"/>
<name>A0A7C8IBR9_9PLEO</name>
<evidence type="ECO:0000313" key="2">
    <source>
        <dbReference type="EMBL" id="KAF2874106.1"/>
    </source>
</evidence>
<feature type="region of interest" description="Disordered" evidence="1">
    <location>
        <begin position="208"/>
        <end position="230"/>
    </location>
</feature>
<feature type="region of interest" description="Disordered" evidence="1">
    <location>
        <begin position="248"/>
        <end position="363"/>
    </location>
</feature>
<reference evidence="2 3" key="1">
    <citation type="submission" date="2020-01" db="EMBL/GenBank/DDBJ databases">
        <authorList>
            <consortium name="DOE Joint Genome Institute"/>
            <person name="Haridas S."/>
            <person name="Albert R."/>
            <person name="Binder M."/>
            <person name="Bloem J."/>
            <person name="Labutti K."/>
            <person name="Salamov A."/>
            <person name="Andreopoulos B."/>
            <person name="Baker S.E."/>
            <person name="Barry K."/>
            <person name="Bills G."/>
            <person name="Bluhm B.H."/>
            <person name="Cannon C."/>
            <person name="Castanera R."/>
            <person name="Culley D.E."/>
            <person name="Daum C."/>
            <person name="Ezra D."/>
            <person name="Gonzalez J.B."/>
            <person name="Henrissat B."/>
            <person name="Kuo A."/>
            <person name="Liang C."/>
            <person name="Lipzen A."/>
            <person name="Lutzoni F."/>
            <person name="Magnuson J."/>
            <person name="Mondo S."/>
            <person name="Nolan M."/>
            <person name="Ohm R."/>
            <person name="Pangilinan J."/>
            <person name="Park H.-J.H."/>
            <person name="Ramirez L."/>
            <person name="Alfaro M."/>
            <person name="Sun H."/>
            <person name="Tritt A."/>
            <person name="Yoshinaga Y."/>
            <person name="Zwiers L.-H.L."/>
            <person name="Turgeon B.G."/>
            <person name="Goodwin S.B."/>
            <person name="Spatafora J.W."/>
            <person name="Crous P.W."/>
            <person name="Grigoriev I.V."/>
        </authorList>
    </citation>
    <scope>NUCLEOTIDE SEQUENCE [LARGE SCALE GENOMIC DNA]</scope>
    <source>
        <strain evidence="2 3">CBS 611.86</strain>
    </source>
</reference>
<feature type="compositionally biased region" description="Low complexity" evidence="1">
    <location>
        <begin position="41"/>
        <end position="57"/>
    </location>
</feature>
<dbReference type="AlphaFoldDB" id="A0A7C8IBR9"/>
<comment type="caution">
    <text evidence="2">The sequence shown here is derived from an EMBL/GenBank/DDBJ whole genome shotgun (WGS) entry which is preliminary data.</text>
</comment>
<organism evidence="2 3">
    <name type="scientific">Massariosphaeria phaeospora</name>
    <dbReference type="NCBI Taxonomy" id="100035"/>
    <lineage>
        <taxon>Eukaryota</taxon>
        <taxon>Fungi</taxon>
        <taxon>Dikarya</taxon>
        <taxon>Ascomycota</taxon>
        <taxon>Pezizomycotina</taxon>
        <taxon>Dothideomycetes</taxon>
        <taxon>Pleosporomycetidae</taxon>
        <taxon>Pleosporales</taxon>
        <taxon>Pleosporales incertae sedis</taxon>
        <taxon>Massariosphaeria</taxon>
    </lineage>
</organism>
<protein>
    <submittedName>
        <fullName evidence="2">Uncharacterized protein</fullName>
    </submittedName>
</protein>
<gene>
    <name evidence="2" type="ORF">BDV95DRAFT_604311</name>
</gene>
<accession>A0A7C8IBR9</accession>
<dbReference type="Proteomes" id="UP000481861">
    <property type="component" value="Unassembled WGS sequence"/>
</dbReference>
<feature type="compositionally biased region" description="Polar residues" evidence="1">
    <location>
        <begin position="160"/>
        <end position="178"/>
    </location>
</feature>
<feature type="compositionally biased region" description="Pro residues" evidence="1">
    <location>
        <begin position="132"/>
        <end position="154"/>
    </location>
</feature>
<sequence length="363" mass="40707">MAQPQYSSEYPYGTQFPSNHTGAPTYGHVPPPQNESYQPSYTAQPTYQPAYTYQPSYSYPPPGPPPPPPPQYYAVPPVYASALPRPPPPQYQPVYSHYPVPPVYTPAFPHTPQAYSQYPPPPQQPQPVYSQYPPPLPQPQPVYSQYPPPLPQPQPAYSQRPSAQAHTSYSESATTQDDITGDYRVEELKEAQEVEEDLELKEIPAVIEGQTRRGRGRRNKYRNRNRNRAPSVDIEYWVEPDVTNTEASLSADASVRSPNPEMVTLEDPLAPIATRQPSPTTIPMATRPNWSPQSALTVSRRSSPQPWPFAEAEDKPTAESLEGELISSERTKRCLLRSRYNHGPSKAKRGLNQSKHAVKPTSR</sequence>
<dbReference type="PRINTS" id="PR01217">
    <property type="entry name" value="PRICHEXTENSN"/>
</dbReference>
<feature type="compositionally biased region" description="Pro residues" evidence="1">
    <location>
        <begin position="58"/>
        <end position="71"/>
    </location>
</feature>